<evidence type="ECO:0000313" key="4">
    <source>
        <dbReference type="EMBL" id="KAH0627890.1"/>
    </source>
</evidence>
<keyword evidence="2" id="KW-0677">Repeat</keyword>
<dbReference type="PANTHER" id="PTHR16017:SF0">
    <property type="entry name" value="WD REPEAT-CONTAINING PROTEIN 70"/>
    <property type="match status" value="1"/>
</dbReference>
<evidence type="ECO:0000256" key="2">
    <source>
        <dbReference type="ARBA" id="ARBA00022737"/>
    </source>
</evidence>
<keyword evidence="5" id="KW-1185">Reference proteome</keyword>
<dbReference type="PANTHER" id="PTHR16017">
    <property type="entry name" value="GASTRULATION DEFECTIVE PROTEIN 1-RELATED"/>
    <property type="match status" value="1"/>
</dbReference>
<evidence type="ECO:0000313" key="5">
    <source>
        <dbReference type="Proteomes" id="UP000826234"/>
    </source>
</evidence>
<organism evidence="4 5">
    <name type="scientific">Phrynosoma platyrhinos</name>
    <name type="common">Desert horned lizard</name>
    <dbReference type="NCBI Taxonomy" id="52577"/>
    <lineage>
        <taxon>Eukaryota</taxon>
        <taxon>Metazoa</taxon>
        <taxon>Chordata</taxon>
        <taxon>Craniata</taxon>
        <taxon>Vertebrata</taxon>
        <taxon>Euteleostomi</taxon>
        <taxon>Lepidosauria</taxon>
        <taxon>Squamata</taxon>
        <taxon>Bifurcata</taxon>
        <taxon>Unidentata</taxon>
        <taxon>Episquamata</taxon>
        <taxon>Toxicofera</taxon>
        <taxon>Iguania</taxon>
        <taxon>Phrynosomatidae</taxon>
        <taxon>Phrynosomatinae</taxon>
        <taxon>Phrynosoma</taxon>
    </lineage>
</organism>
<feature type="region of interest" description="Disordered" evidence="3">
    <location>
        <begin position="173"/>
        <end position="193"/>
    </location>
</feature>
<gene>
    <name evidence="4" type="ORF">JD844_008443</name>
</gene>
<evidence type="ECO:0000256" key="1">
    <source>
        <dbReference type="ARBA" id="ARBA00022574"/>
    </source>
</evidence>
<feature type="compositionally biased region" description="Acidic residues" evidence="3">
    <location>
        <begin position="175"/>
        <end position="184"/>
    </location>
</feature>
<comment type="caution">
    <text evidence="4">The sequence shown here is derived from an EMBL/GenBank/DDBJ whole genome shotgun (WGS) entry which is preliminary data.</text>
</comment>
<dbReference type="Proteomes" id="UP000826234">
    <property type="component" value="Unassembled WGS sequence"/>
</dbReference>
<name>A0ABQ7TEN0_PHRPL</name>
<dbReference type="EMBL" id="JAIPUX010000439">
    <property type="protein sequence ID" value="KAH0627890.1"/>
    <property type="molecule type" value="Genomic_DNA"/>
</dbReference>
<feature type="compositionally biased region" description="Gly residues" evidence="3">
    <location>
        <begin position="110"/>
        <end position="120"/>
    </location>
</feature>
<accession>A0ABQ7TEN0</accession>
<dbReference type="InterPro" id="IPR051858">
    <property type="entry name" value="WD_repeat_GAD-1"/>
</dbReference>
<proteinExistence type="predicted"/>
<feature type="compositionally biased region" description="Basic and acidic residues" evidence="3">
    <location>
        <begin position="80"/>
        <end position="104"/>
    </location>
</feature>
<reference evidence="4 5" key="1">
    <citation type="journal article" date="2022" name="Gigascience">
        <title>A chromosome-level genome assembly and annotation of the desert horned lizard, Phrynosoma platyrhinos, provides insight into chromosomal rearrangements among reptiles.</title>
        <authorList>
            <person name="Koochekian N."/>
            <person name="Ascanio A."/>
            <person name="Farleigh K."/>
            <person name="Card D.C."/>
            <person name="Schield D.R."/>
            <person name="Castoe T.A."/>
            <person name="Jezkova T."/>
        </authorList>
    </citation>
    <scope>NUCLEOTIDE SEQUENCE [LARGE SCALE GENOMIC DNA]</scope>
    <source>
        <strain evidence="4">NK-2021</strain>
    </source>
</reference>
<evidence type="ECO:0000256" key="3">
    <source>
        <dbReference type="SAM" id="MobiDB-lite"/>
    </source>
</evidence>
<feature type="region of interest" description="Disordered" evidence="3">
    <location>
        <begin position="80"/>
        <end position="120"/>
    </location>
</feature>
<sequence>MQLYCSFMYKKRLKEQKQMSDRLQCFGALFSLTLHQKGIIVRVRRGAKLCVVKTKRKERQAETLTQDYIITPHALPMFREPRQRSTRKQLEKDRLDPMKSHKPEPPVAGPGRGGRVGTHGGTLSSYIVKNIALDKTDDSNPREAILRHAKEAEENPYWVAPAYSKTQPKTVFAEVESDEDEPDDKPEWKKRKI</sequence>
<keyword evidence="1" id="KW-0853">WD repeat</keyword>
<protein>
    <submittedName>
        <fullName evidence="4">Uncharacterized protein</fullName>
    </submittedName>
</protein>